<reference evidence="3 4" key="1">
    <citation type="submission" date="2019-08" db="EMBL/GenBank/DDBJ databases">
        <title>Luteimonas viscosus sp. nov., isolated from soil of a sunflower field.</title>
        <authorList>
            <person name="Jianli Z."/>
            <person name="Ying Z."/>
        </authorList>
    </citation>
    <scope>NUCLEOTIDE SEQUENCE [LARGE SCALE GENOMIC DNA]</scope>
    <source>
        <strain evidence="3 4">XBU10</strain>
    </source>
</reference>
<name>A0A5D4XRI7_9GAMM</name>
<protein>
    <recommendedName>
        <fullName evidence="5">Lipoprotein</fullName>
    </recommendedName>
</protein>
<accession>A0A5D4XRI7</accession>
<proteinExistence type="predicted"/>
<feature type="compositionally biased region" description="Low complexity" evidence="1">
    <location>
        <begin position="36"/>
        <end position="48"/>
    </location>
</feature>
<comment type="caution">
    <text evidence="3">The sequence shown here is derived from an EMBL/GenBank/DDBJ whole genome shotgun (WGS) entry which is preliminary data.</text>
</comment>
<feature type="chain" id="PRO_5023027830" description="Lipoprotein" evidence="2">
    <location>
        <begin position="35"/>
        <end position="217"/>
    </location>
</feature>
<gene>
    <name evidence="3" type="ORF">FZO89_04410</name>
</gene>
<dbReference type="EMBL" id="VTFT01000001">
    <property type="protein sequence ID" value="TYT25562.1"/>
    <property type="molecule type" value="Genomic_DNA"/>
</dbReference>
<feature type="region of interest" description="Disordered" evidence="1">
    <location>
        <begin position="36"/>
        <end position="62"/>
    </location>
</feature>
<sequence length="217" mass="23568">MTMTRWNRPDGFGIRRLRPLLAAAMLTLATAACAHSTPAPASTTAQEAEAMDAPESRPADKLSFSPEEIGQRFLKLIGSLESREQLTLERINEVMGVRIVPKSEGTRGGVASDDLGGGWRYVVSYIPGASSNARGIDLSFVNEEERWADMAEACSLDFDAYHNALLSMGYRDAPVPGEIGELRSVRYYKGDITLSIIPRLENGNSGRLCVESIGTLS</sequence>
<keyword evidence="2" id="KW-0732">Signal</keyword>
<dbReference type="OrthoDB" id="9012352at2"/>
<evidence type="ECO:0000313" key="3">
    <source>
        <dbReference type="EMBL" id="TYT25562.1"/>
    </source>
</evidence>
<evidence type="ECO:0000313" key="4">
    <source>
        <dbReference type="Proteomes" id="UP000324973"/>
    </source>
</evidence>
<dbReference type="PROSITE" id="PS51257">
    <property type="entry name" value="PROKAR_LIPOPROTEIN"/>
    <property type="match status" value="1"/>
</dbReference>
<dbReference type="AlphaFoldDB" id="A0A5D4XRI7"/>
<keyword evidence="4" id="KW-1185">Reference proteome</keyword>
<evidence type="ECO:0000256" key="2">
    <source>
        <dbReference type="SAM" id="SignalP"/>
    </source>
</evidence>
<evidence type="ECO:0008006" key="5">
    <source>
        <dbReference type="Google" id="ProtNLM"/>
    </source>
</evidence>
<feature type="signal peptide" evidence="2">
    <location>
        <begin position="1"/>
        <end position="34"/>
    </location>
</feature>
<dbReference type="Proteomes" id="UP000324973">
    <property type="component" value="Unassembled WGS sequence"/>
</dbReference>
<evidence type="ECO:0000256" key="1">
    <source>
        <dbReference type="SAM" id="MobiDB-lite"/>
    </source>
</evidence>
<organism evidence="3 4">
    <name type="scientific">Luteimonas viscosa</name>
    <dbReference type="NCBI Taxonomy" id="1132694"/>
    <lineage>
        <taxon>Bacteria</taxon>
        <taxon>Pseudomonadati</taxon>
        <taxon>Pseudomonadota</taxon>
        <taxon>Gammaproteobacteria</taxon>
        <taxon>Lysobacterales</taxon>
        <taxon>Lysobacteraceae</taxon>
        <taxon>Luteimonas</taxon>
    </lineage>
</organism>
<dbReference type="RefSeq" id="WP_149102113.1">
    <property type="nucleotide sequence ID" value="NZ_VTFT01000001.1"/>
</dbReference>